<dbReference type="EMBL" id="JAMRXG010000018">
    <property type="protein sequence ID" value="MCM6777913.1"/>
    <property type="molecule type" value="Genomic_DNA"/>
</dbReference>
<evidence type="ECO:0000313" key="1">
    <source>
        <dbReference type="EMBL" id="MCM6777913.1"/>
    </source>
</evidence>
<accession>A0A9X2EGS8</accession>
<gene>
    <name evidence="1" type="ORF">NDR86_30955</name>
</gene>
<reference evidence="1" key="1">
    <citation type="submission" date="2022-06" db="EMBL/GenBank/DDBJ databases">
        <title>Novel species in genus nocardia.</title>
        <authorList>
            <person name="Li F."/>
        </authorList>
    </citation>
    <scope>NUCLEOTIDE SEQUENCE</scope>
    <source>
        <strain evidence="1">CDC141</strain>
    </source>
</reference>
<keyword evidence="2" id="KW-1185">Reference proteome</keyword>
<evidence type="ECO:0000313" key="2">
    <source>
        <dbReference type="Proteomes" id="UP001139157"/>
    </source>
</evidence>
<dbReference type="Proteomes" id="UP001139157">
    <property type="component" value="Unassembled WGS sequence"/>
</dbReference>
<dbReference type="AlphaFoldDB" id="A0A9X2EGS8"/>
<sequence length="78" mass="8439">MCDQYTPEQLAAARRVADAHAAVQDYLNHEPGQLDGPDWDAWNDGLQAADARRAEAEAAYAALFTSGRVPDTCLVLGH</sequence>
<organism evidence="1 2">
    <name type="scientific">Nocardia pulmonis</name>
    <dbReference type="NCBI Taxonomy" id="2951408"/>
    <lineage>
        <taxon>Bacteria</taxon>
        <taxon>Bacillati</taxon>
        <taxon>Actinomycetota</taxon>
        <taxon>Actinomycetes</taxon>
        <taxon>Mycobacteriales</taxon>
        <taxon>Nocardiaceae</taxon>
        <taxon>Nocardia</taxon>
    </lineage>
</organism>
<dbReference type="RefSeq" id="WP_251917376.1">
    <property type="nucleotide sequence ID" value="NZ_JAMRXG010000018.1"/>
</dbReference>
<comment type="caution">
    <text evidence="1">The sequence shown here is derived from an EMBL/GenBank/DDBJ whole genome shotgun (WGS) entry which is preliminary data.</text>
</comment>
<name>A0A9X2EGS8_9NOCA</name>
<proteinExistence type="predicted"/>
<protein>
    <submittedName>
        <fullName evidence="1">Uncharacterized protein</fullName>
    </submittedName>
</protein>